<dbReference type="SUPFAM" id="SSF53187">
    <property type="entry name" value="Zn-dependent exopeptidases"/>
    <property type="match status" value="1"/>
</dbReference>
<dbReference type="InterPro" id="IPR021731">
    <property type="entry name" value="AMIN_dom"/>
</dbReference>
<gene>
    <name evidence="4" type="ORF">HNR32_001470</name>
</gene>
<evidence type="ECO:0000313" key="4">
    <source>
        <dbReference type="EMBL" id="MBB5336322.1"/>
    </source>
</evidence>
<protein>
    <submittedName>
        <fullName evidence="4">N-acetylmuramoyl-L-alanine amidase</fullName>
        <ecNumber evidence="4">3.5.1.28</ecNumber>
    </submittedName>
</protein>
<dbReference type="Gene3D" id="2.60.40.3500">
    <property type="match status" value="1"/>
</dbReference>
<dbReference type="PANTHER" id="PTHR30404:SF0">
    <property type="entry name" value="N-ACETYLMURAMOYL-L-ALANINE AMIDASE AMIC"/>
    <property type="match status" value="1"/>
</dbReference>
<evidence type="ECO:0000256" key="1">
    <source>
        <dbReference type="ARBA" id="ARBA00022801"/>
    </source>
</evidence>
<evidence type="ECO:0000313" key="5">
    <source>
        <dbReference type="Proteomes" id="UP000559117"/>
    </source>
</evidence>
<dbReference type="SMART" id="SM00646">
    <property type="entry name" value="Ami_3"/>
    <property type="match status" value="1"/>
</dbReference>
<feature type="compositionally biased region" description="Low complexity" evidence="2">
    <location>
        <begin position="156"/>
        <end position="177"/>
    </location>
</feature>
<dbReference type="Gene3D" id="3.40.630.40">
    <property type="entry name" value="Zn-dependent exopeptidases"/>
    <property type="match status" value="1"/>
</dbReference>
<sequence length="390" mass="42396">MPKLYHFFITILMLTVFVKIFTPTAYASDFQQKAASLARIDDLRVSSANGKLRLVADATKEVDYESFGLTAPNRIVIDLKGSWLNPKLKTKYTIDDINVHIAQFTPNTVRIVVNTAAQRNAYDVFALSGGKIPYRVVMDFNKAASTSTTPQANEKSAVSSNVSAVNSNTSPTTATPTVELNNFDMSIFKTPGIKGKTIAIDPGHGGNDSGAIGPSKGMEKNTTLQIGLDLKKLLEKAGAKVIMTRTTDTSVAAPTATDIEELQARCDIANKNKADIFLSIHNDSFTDSYATGTSSYYYEKGSGVSKRLANCLRQGVIEEIHTPDRGTRSCNFYVVKHTVMPATLIEVAFISNPNEEKLLMSDDGDEKIAEGIFMGIQKFFAAAASDEDDK</sequence>
<evidence type="ECO:0000259" key="3">
    <source>
        <dbReference type="SMART" id="SM00646"/>
    </source>
</evidence>
<dbReference type="AlphaFoldDB" id="A0A840UQ58"/>
<keyword evidence="5" id="KW-1185">Reference proteome</keyword>
<dbReference type="Pfam" id="PF01520">
    <property type="entry name" value="Amidase_3"/>
    <property type="match status" value="1"/>
</dbReference>
<feature type="region of interest" description="Disordered" evidence="2">
    <location>
        <begin position="146"/>
        <end position="177"/>
    </location>
</feature>
<dbReference type="InterPro" id="IPR050695">
    <property type="entry name" value="N-acetylmuramoyl_amidase_3"/>
</dbReference>
<dbReference type="Proteomes" id="UP000559117">
    <property type="component" value="Unassembled WGS sequence"/>
</dbReference>
<organism evidence="4 5">
    <name type="scientific">Pectinatus brassicae</name>
    <dbReference type="NCBI Taxonomy" id="862415"/>
    <lineage>
        <taxon>Bacteria</taxon>
        <taxon>Bacillati</taxon>
        <taxon>Bacillota</taxon>
        <taxon>Negativicutes</taxon>
        <taxon>Selenomonadales</taxon>
        <taxon>Selenomonadaceae</taxon>
        <taxon>Pectinatus</taxon>
    </lineage>
</organism>
<dbReference type="GO" id="GO:0009253">
    <property type="term" value="P:peptidoglycan catabolic process"/>
    <property type="evidence" value="ECO:0007669"/>
    <property type="project" value="InterPro"/>
</dbReference>
<feature type="domain" description="MurNAc-LAA" evidence="3">
    <location>
        <begin position="266"/>
        <end position="377"/>
    </location>
</feature>
<dbReference type="EC" id="3.5.1.28" evidence="4"/>
<dbReference type="PANTHER" id="PTHR30404">
    <property type="entry name" value="N-ACETYLMURAMOYL-L-ALANINE AMIDASE"/>
    <property type="match status" value="1"/>
</dbReference>
<accession>A0A840UQ58</accession>
<proteinExistence type="predicted"/>
<name>A0A840UQ58_9FIRM</name>
<keyword evidence="1 4" id="KW-0378">Hydrolase</keyword>
<dbReference type="RefSeq" id="WP_183861154.1">
    <property type="nucleotide sequence ID" value="NZ_JACHFH010000016.1"/>
</dbReference>
<dbReference type="GO" id="GO:0008745">
    <property type="term" value="F:N-acetylmuramoyl-L-alanine amidase activity"/>
    <property type="evidence" value="ECO:0007669"/>
    <property type="project" value="UniProtKB-EC"/>
</dbReference>
<dbReference type="Pfam" id="PF11741">
    <property type="entry name" value="AMIN"/>
    <property type="match status" value="1"/>
</dbReference>
<dbReference type="InterPro" id="IPR002508">
    <property type="entry name" value="MurNAc-LAA_cat"/>
</dbReference>
<reference evidence="4 5" key="1">
    <citation type="submission" date="2020-08" db="EMBL/GenBank/DDBJ databases">
        <title>Genomic Encyclopedia of Type Strains, Phase IV (KMG-IV): sequencing the most valuable type-strain genomes for metagenomic binning, comparative biology and taxonomic classification.</title>
        <authorList>
            <person name="Goeker M."/>
        </authorList>
    </citation>
    <scope>NUCLEOTIDE SEQUENCE [LARGE SCALE GENOMIC DNA]</scope>
    <source>
        <strain evidence="4 5">DSM 24661</strain>
    </source>
</reference>
<dbReference type="EMBL" id="JACHFH010000016">
    <property type="protein sequence ID" value="MBB5336322.1"/>
    <property type="molecule type" value="Genomic_DNA"/>
</dbReference>
<evidence type="ECO:0000256" key="2">
    <source>
        <dbReference type="SAM" id="MobiDB-lite"/>
    </source>
</evidence>
<comment type="caution">
    <text evidence="4">The sequence shown here is derived from an EMBL/GenBank/DDBJ whole genome shotgun (WGS) entry which is preliminary data.</text>
</comment>
<dbReference type="GO" id="GO:0030288">
    <property type="term" value="C:outer membrane-bounded periplasmic space"/>
    <property type="evidence" value="ECO:0007669"/>
    <property type="project" value="TreeGrafter"/>
</dbReference>
<dbReference type="CDD" id="cd02696">
    <property type="entry name" value="MurNAc-LAA"/>
    <property type="match status" value="1"/>
</dbReference>